<sequence length="649" mass="72075">MPHAPKPKPSAEERAPRKKNRAPAPSSTQPNHALAPGSKSRQPRAPAPVEEDTDSDDEDARVPTKMHGASAPSSTRSAGSKLSSSGPHDVYEDEDDSTSRPSKRRRTGPTTHQSDDDQCLHLALYAVRSGGLFLNFDSCLQVGVYRALDTLEGTSLRALSASAKRDYNDMKDHEVDYCDRLWQWISDHCRYFSEVIRAPGRFSELSDRVTWISTKIGIHRSNDIKNTKFYINQIAAHNADVGLDNTVHHNADRALLGFSHKELARLLVPATYLSQYLEDEDTIRLQIKNDSAPFTVRSGLLPSFLYSGKKYCGDKFDPEHPWRGLCDGYALSRFLKMILIRHKAVCEPNASSLINPRSNCMLMETPVVMREHIAYSLVILRFVMSSVPSWPSNDAAYNFARAHRYFLEWMHDDRVKKHVDAMVARVNKKVFGHEEGYKPGQCYDEDASDDEENDFDRLLCRLPTASPSPTLDRAPRLRTADLQVELGDDTTLDDLADWRTDRPDDTEPISTTGKSSSTRKNSSRPPSTRSDSSDEDEDEDEPGSAVKAPTIAPHPPPSTRSQPKRTKGPVDSQPAAISSSKNSAEDGGVDSELSSIEEDEPPPLSLSPPPVPPPSPLPPPIEPPAKIVQTRSRAPRITTGRKSPRKHGN</sequence>
<dbReference type="InterPro" id="IPR046521">
    <property type="entry name" value="DUF6698"/>
</dbReference>
<feature type="compositionally biased region" description="Polar residues" evidence="1">
    <location>
        <begin position="508"/>
        <end position="520"/>
    </location>
</feature>
<dbReference type="RefSeq" id="XP_007765118.1">
    <property type="nucleotide sequence ID" value="XM_007766928.1"/>
</dbReference>
<reference evidence="3" key="1">
    <citation type="journal article" date="2012" name="Science">
        <title>The Paleozoic origin of enzymatic lignin decomposition reconstructed from 31 fungal genomes.</title>
        <authorList>
            <person name="Floudas D."/>
            <person name="Binder M."/>
            <person name="Riley R."/>
            <person name="Barry K."/>
            <person name="Blanchette R.A."/>
            <person name="Henrissat B."/>
            <person name="Martinez A.T."/>
            <person name="Otillar R."/>
            <person name="Spatafora J.W."/>
            <person name="Yadav J.S."/>
            <person name="Aerts A."/>
            <person name="Benoit I."/>
            <person name="Boyd A."/>
            <person name="Carlson A."/>
            <person name="Copeland A."/>
            <person name="Coutinho P.M."/>
            <person name="de Vries R.P."/>
            <person name="Ferreira P."/>
            <person name="Findley K."/>
            <person name="Foster B."/>
            <person name="Gaskell J."/>
            <person name="Glotzer D."/>
            <person name="Gorecki P."/>
            <person name="Heitman J."/>
            <person name="Hesse C."/>
            <person name="Hori C."/>
            <person name="Igarashi K."/>
            <person name="Jurgens J.A."/>
            <person name="Kallen N."/>
            <person name="Kersten P."/>
            <person name="Kohler A."/>
            <person name="Kuees U."/>
            <person name="Kumar T.K.A."/>
            <person name="Kuo A."/>
            <person name="LaButti K."/>
            <person name="Larrondo L.F."/>
            <person name="Lindquist E."/>
            <person name="Ling A."/>
            <person name="Lombard V."/>
            <person name="Lucas S."/>
            <person name="Lundell T."/>
            <person name="Martin R."/>
            <person name="McLaughlin D.J."/>
            <person name="Morgenstern I."/>
            <person name="Morin E."/>
            <person name="Murat C."/>
            <person name="Nagy L.G."/>
            <person name="Nolan M."/>
            <person name="Ohm R.A."/>
            <person name="Patyshakuliyeva A."/>
            <person name="Rokas A."/>
            <person name="Ruiz-Duenas F.J."/>
            <person name="Sabat G."/>
            <person name="Salamov A."/>
            <person name="Samejima M."/>
            <person name="Schmutz J."/>
            <person name="Slot J.C."/>
            <person name="St John F."/>
            <person name="Stenlid J."/>
            <person name="Sun H."/>
            <person name="Sun S."/>
            <person name="Syed K."/>
            <person name="Tsang A."/>
            <person name="Wiebenga A."/>
            <person name="Young D."/>
            <person name="Pisabarro A."/>
            <person name="Eastwood D.C."/>
            <person name="Martin F."/>
            <person name="Cullen D."/>
            <person name="Grigoriev I.V."/>
            <person name="Hibbett D.S."/>
        </authorList>
    </citation>
    <scope>NUCLEOTIDE SEQUENCE [LARGE SCALE GENOMIC DNA]</scope>
    <source>
        <strain evidence="3">RWD-64-598 SS2</strain>
    </source>
</reference>
<accession>A0A5M3N2U5</accession>
<feature type="region of interest" description="Disordered" evidence="1">
    <location>
        <begin position="493"/>
        <end position="649"/>
    </location>
</feature>
<dbReference type="AlphaFoldDB" id="A0A5M3N2U5"/>
<dbReference type="Pfam" id="PF20414">
    <property type="entry name" value="DUF6698"/>
    <property type="match status" value="1"/>
</dbReference>
<feature type="compositionally biased region" description="Polar residues" evidence="1">
    <location>
        <begin position="71"/>
        <end position="86"/>
    </location>
</feature>
<feature type="compositionally biased region" description="Pro residues" evidence="1">
    <location>
        <begin position="602"/>
        <end position="623"/>
    </location>
</feature>
<dbReference type="OrthoDB" id="3160134at2759"/>
<dbReference type="KEGG" id="cput:CONPUDRAFT_150503"/>
<feature type="region of interest" description="Disordered" evidence="1">
    <location>
        <begin position="1"/>
        <end position="115"/>
    </location>
</feature>
<name>A0A5M3N2U5_CONPW</name>
<dbReference type="EMBL" id="JH711574">
    <property type="protein sequence ID" value="EIW85712.1"/>
    <property type="molecule type" value="Genomic_DNA"/>
</dbReference>
<gene>
    <name evidence="2" type="ORF">CONPUDRAFT_150503</name>
</gene>
<comment type="caution">
    <text evidence="2">The sequence shown here is derived from an EMBL/GenBank/DDBJ whole genome shotgun (WGS) entry which is preliminary data.</text>
</comment>
<feature type="compositionally biased region" description="Basic and acidic residues" evidence="1">
    <location>
        <begin position="496"/>
        <end position="505"/>
    </location>
</feature>
<evidence type="ECO:0000256" key="1">
    <source>
        <dbReference type="SAM" id="MobiDB-lite"/>
    </source>
</evidence>
<proteinExistence type="predicted"/>
<protein>
    <submittedName>
        <fullName evidence="2">Uncharacterized protein</fullName>
    </submittedName>
</protein>
<feature type="compositionally biased region" description="Acidic residues" evidence="1">
    <location>
        <begin position="533"/>
        <end position="542"/>
    </location>
</feature>
<evidence type="ECO:0000313" key="2">
    <source>
        <dbReference type="EMBL" id="EIW85712.1"/>
    </source>
</evidence>
<dbReference type="GeneID" id="19202697"/>
<evidence type="ECO:0000313" key="3">
    <source>
        <dbReference type="Proteomes" id="UP000053558"/>
    </source>
</evidence>
<dbReference type="Proteomes" id="UP000053558">
    <property type="component" value="Unassembled WGS sequence"/>
</dbReference>
<feature type="compositionally biased region" description="Acidic residues" evidence="1">
    <location>
        <begin position="49"/>
        <end position="59"/>
    </location>
</feature>
<organism evidence="2 3">
    <name type="scientific">Coniophora puteana (strain RWD-64-598)</name>
    <name type="common">Brown rot fungus</name>
    <dbReference type="NCBI Taxonomy" id="741705"/>
    <lineage>
        <taxon>Eukaryota</taxon>
        <taxon>Fungi</taxon>
        <taxon>Dikarya</taxon>
        <taxon>Basidiomycota</taxon>
        <taxon>Agaricomycotina</taxon>
        <taxon>Agaricomycetes</taxon>
        <taxon>Agaricomycetidae</taxon>
        <taxon>Boletales</taxon>
        <taxon>Coniophorineae</taxon>
        <taxon>Coniophoraceae</taxon>
        <taxon>Coniophora</taxon>
    </lineage>
</organism>
<keyword evidence="3" id="KW-1185">Reference proteome</keyword>